<feature type="compositionally biased region" description="Low complexity" evidence="1">
    <location>
        <begin position="87"/>
        <end position="106"/>
    </location>
</feature>
<name>A0A0A9VTT4_LYGHE</name>
<accession>A0A0A9VTT4</accession>
<feature type="chain" id="PRO_5002068540" evidence="2">
    <location>
        <begin position="19"/>
        <end position="146"/>
    </location>
</feature>
<dbReference type="AlphaFoldDB" id="A0A0A9VTT4"/>
<evidence type="ECO:0000313" key="3">
    <source>
        <dbReference type="EMBL" id="JAF99706.1"/>
    </source>
</evidence>
<evidence type="ECO:0000256" key="2">
    <source>
        <dbReference type="SAM" id="SignalP"/>
    </source>
</evidence>
<dbReference type="EMBL" id="GBHO01043897">
    <property type="protein sequence ID" value="JAF99706.1"/>
    <property type="molecule type" value="Transcribed_RNA"/>
</dbReference>
<sequence length="146" mass="16305">MLLFVLSSLMSLSNLVTAICSPVLKSFPRLLQELSDARSNLFEELDDDAEKLLNLCTQAIVVKSLAILIHYQNRSDYLPKKTANMLNNHNNGSTNDNNSRKNNNSSKGAMSGTASRKFDEEFAISSPPPCTRACTLFCYYATRQFE</sequence>
<dbReference type="PANTHER" id="PTHR12100:SF0">
    <property type="entry name" value="EXOCYST COMPLEX COMPONENT 5"/>
    <property type="match status" value="1"/>
</dbReference>
<feature type="signal peptide" evidence="2">
    <location>
        <begin position="1"/>
        <end position="18"/>
    </location>
</feature>
<dbReference type="GO" id="GO:0000145">
    <property type="term" value="C:exocyst"/>
    <property type="evidence" value="ECO:0007669"/>
    <property type="project" value="TreeGrafter"/>
</dbReference>
<dbReference type="PANTHER" id="PTHR12100">
    <property type="entry name" value="SEC10"/>
    <property type="match status" value="1"/>
</dbReference>
<dbReference type="GO" id="GO:0006893">
    <property type="term" value="P:Golgi to plasma membrane transport"/>
    <property type="evidence" value="ECO:0007669"/>
    <property type="project" value="TreeGrafter"/>
</dbReference>
<reference evidence="3" key="1">
    <citation type="journal article" date="2014" name="PLoS ONE">
        <title>Transcriptome-Based Identification of ABC Transporters in the Western Tarnished Plant Bug Lygus hesperus.</title>
        <authorList>
            <person name="Hull J.J."/>
            <person name="Chaney K."/>
            <person name="Geib S.M."/>
            <person name="Fabrick J.A."/>
            <person name="Brent C.S."/>
            <person name="Walsh D."/>
            <person name="Lavine L.C."/>
        </authorList>
    </citation>
    <scope>NUCLEOTIDE SEQUENCE</scope>
</reference>
<proteinExistence type="predicted"/>
<gene>
    <name evidence="3" type="ORF">CM83_13568</name>
</gene>
<dbReference type="InterPro" id="IPR009976">
    <property type="entry name" value="Sec10-like"/>
</dbReference>
<dbReference type="GO" id="GO:0006887">
    <property type="term" value="P:exocytosis"/>
    <property type="evidence" value="ECO:0007669"/>
    <property type="project" value="TreeGrafter"/>
</dbReference>
<reference evidence="3" key="2">
    <citation type="submission" date="2014-07" db="EMBL/GenBank/DDBJ databases">
        <authorList>
            <person name="Hull J."/>
        </authorList>
    </citation>
    <scope>NUCLEOTIDE SEQUENCE</scope>
</reference>
<organism evidence="3">
    <name type="scientific">Lygus hesperus</name>
    <name type="common">Western plant bug</name>
    <dbReference type="NCBI Taxonomy" id="30085"/>
    <lineage>
        <taxon>Eukaryota</taxon>
        <taxon>Metazoa</taxon>
        <taxon>Ecdysozoa</taxon>
        <taxon>Arthropoda</taxon>
        <taxon>Hexapoda</taxon>
        <taxon>Insecta</taxon>
        <taxon>Pterygota</taxon>
        <taxon>Neoptera</taxon>
        <taxon>Paraneoptera</taxon>
        <taxon>Hemiptera</taxon>
        <taxon>Heteroptera</taxon>
        <taxon>Panheteroptera</taxon>
        <taxon>Cimicomorpha</taxon>
        <taxon>Miridae</taxon>
        <taxon>Mirini</taxon>
        <taxon>Lygus</taxon>
    </lineage>
</organism>
<evidence type="ECO:0000256" key="1">
    <source>
        <dbReference type="SAM" id="MobiDB-lite"/>
    </source>
</evidence>
<protein>
    <submittedName>
        <fullName evidence="3">Uncharacterized protein</fullName>
    </submittedName>
</protein>
<keyword evidence="2" id="KW-0732">Signal</keyword>
<feature type="region of interest" description="Disordered" evidence="1">
    <location>
        <begin position="82"/>
        <end position="112"/>
    </location>
</feature>